<evidence type="ECO:0000313" key="3">
    <source>
        <dbReference type="EMBL" id="KAL5107837.1"/>
    </source>
</evidence>
<dbReference type="InterPro" id="IPR019172">
    <property type="entry name" value="Osteopetrosis-assoc_TM_1"/>
</dbReference>
<keyword evidence="1" id="KW-0472">Membrane</keyword>
<sequence length="347" mass="39365">MTRRVLHVVVLVFVALLHFAFGNEECDLFYKNLTNAISATYLCFGEFDQPMAICSRCFWNVTVLELILNDSLPKNAFGVPCNFFVGQDLLLEPWTPIISPIRKIWQNAHCDQCLTEPNFTDTHSSPLRHDPDNGLPNYNLSAYNGATRRFFNQLKTLSGCISNHVLNSNASFLDKVDFPTEPSVQLNKSVCSNCRHDYTRLYEVYSSWICERVDQDCDKWLCADVVDALSRTQFVWLSVLDCSTSLVTKPPIALLPLIICTLVGAAFHAAMLCVFHQPSHVIVYMQSRVETVTDNTKRAAEELNTREIHHPTLLRKTSFAPQTRFIPYDAPNAGPSNVNDSHHLRQH</sequence>
<evidence type="ECO:0000313" key="4">
    <source>
        <dbReference type="Proteomes" id="UP001651158"/>
    </source>
</evidence>
<proteinExistence type="predicted"/>
<evidence type="ECO:0000256" key="1">
    <source>
        <dbReference type="SAM" id="Phobius"/>
    </source>
</evidence>
<feature type="signal peptide" evidence="2">
    <location>
        <begin position="1"/>
        <end position="22"/>
    </location>
</feature>
<gene>
    <name evidence="3" type="ORF">TcWFU_006131</name>
</gene>
<protein>
    <recommendedName>
        <fullName evidence="5">Osteopetrosis associated transmembrane protein</fullName>
    </recommendedName>
</protein>
<dbReference type="Pfam" id="PF09777">
    <property type="entry name" value="OSTMP1"/>
    <property type="match status" value="1"/>
</dbReference>
<dbReference type="Proteomes" id="UP001651158">
    <property type="component" value="Unassembled WGS sequence"/>
</dbReference>
<keyword evidence="1" id="KW-1133">Transmembrane helix</keyword>
<feature type="chain" id="PRO_5045597409" description="Osteopetrosis associated transmembrane protein" evidence="2">
    <location>
        <begin position="23"/>
        <end position="347"/>
    </location>
</feature>
<feature type="transmembrane region" description="Helical" evidence="1">
    <location>
        <begin position="252"/>
        <end position="275"/>
    </location>
</feature>
<dbReference type="EMBL" id="JAKROA010000004">
    <property type="protein sequence ID" value="KAL5107837.1"/>
    <property type="molecule type" value="Genomic_DNA"/>
</dbReference>
<comment type="caution">
    <text evidence="3">The sequence shown here is derived from an EMBL/GenBank/DDBJ whole genome shotgun (WGS) entry which is preliminary data.</text>
</comment>
<accession>A0ABR4QE74</accession>
<keyword evidence="2" id="KW-0732">Signal</keyword>
<keyword evidence="1" id="KW-0812">Transmembrane</keyword>
<name>A0ABR4QE74_9CEST</name>
<reference evidence="3 4" key="1">
    <citation type="journal article" date="2022" name="Front. Cell. Infect. Microbiol.">
        <title>The Genomes of Two Strains of Taenia crassiceps the Animal Model for the Study of Human Cysticercosis.</title>
        <authorList>
            <person name="Bobes R.J."/>
            <person name="Estrada K."/>
            <person name="Rios-Valencia D.G."/>
            <person name="Calderon-Gallegos A."/>
            <person name="de la Torre P."/>
            <person name="Carrero J.C."/>
            <person name="Sanchez-Flores A."/>
            <person name="Laclette J.P."/>
        </authorList>
    </citation>
    <scope>NUCLEOTIDE SEQUENCE [LARGE SCALE GENOMIC DNA]</scope>
    <source>
        <strain evidence="3">WFUcys</strain>
    </source>
</reference>
<dbReference type="PANTHER" id="PTHR15644:SF2">
    <property type="entry name" value="OSTEOPETROSIS-ASSOCIATED TRANSMEMBRANE PROTEIN 1"/>
    <property type="match status" value="1"/>
</dbReference>
<evidence type="ECO:0000256" key="2">
    <source>
        <dbReference type="SAM" id="SignalP"/>
    </source>
</evidence>
<dbReference type="PANTHER" id="PTHR15644">
    <property type="entry name" value="OSTEOPETROSIS ASSOCIATED TRANSMEMBRANE PROTEIN 1"/>
    <property type="match status" value="1"/>
</dbReference>
<keyword evidence="4" id="KW-1185">Reference proteome</keyword>
<organism evidence="3 4">
    <name type="scientific">Taenia crassiceps</name>
    <dbReference type="NCBI Taxonomy" id="6207"/>
    <lineage>
        <taxon>Eukaryota</taxon>
        <taxon>Metazoa</taxon>
        <taxon>Spiralia</taxon>
        <taxon>Lophotrochozoa</taxon>
        <taxon>Platyhelminthes</taxon>
        <taxon>Cestoda</taxon>
        <taxon>Eucestoda</taxon>
        <taxon>Cyclophyllidea</taxon>
        <taxon>Taeniidae</taxon>
        <taxon>Taenia</taxon>
    </lineage>
</organism>
<evidence type="ECO:0008006" key="5">
    <source>
        <dbReference type="Google" id="ProtNLM"/>
    </source>
</evidence>